<comment type="caution">
    <text evidence="5">The sequence shown here is derived from an EMBL/GenBank/DDBJ whole genome shotgun (WGS) entry which is preliminary data.</text>
</comment>
<name>A0ABU2C993_9BURK</name>
<sequence>MRPTPFTTTLACAVLALAACSAQAQTVYRIVGPDGKVSFSDQPPPPSSKAKVTTAGAGGSSSVNAAALPFELKEVVQRYPVTLYTSASCGPCASARNLLTSRGVPFTERTVNSNEDADALKRISGDTSLPFGTIGGQQLKGFSDVEWTQYLDAAAYPKNSVLPATYRPAAPTPLVAKTAAPVAAPAPAPVQQPQAQPVDTSRNPAGIQF</sequence>
<evidence type="ECO:0000259" key="3">
    <source>
        <dbReference type="Pfam" id="PF00462"/>
    </source>
</evidence>
<feature type="region of interest" description="Disordered" evidence="1">
    <location>
        <begin position="180"/>
        <end position="209"/>
    </location>
</feature>
<feature type="chain" id="PRO_5046785518" evidence="2">
    <location>
        <begin position="25"/>
        <end position="209"/>
    </location>
</feature>
<dbReference type="SUPFAM" id="SSF52833">
    <property type="entry name" value="Thioredoxin-like"/>
    <property type="match status" value="1"/>
</dbReference>
<evidence type="ECO:0000256" key="1">
    <source>
        <dbReference type="SAM" id="MobiDB-lite"/>
    </source>
</evidence>
<evidence type="ECO:0000256" key="2">
    <source>
        <dbReference type="SAM" id="SignalP"/>
    </source>
</evidence>
<dbReference type="InterPro" id="IPR036249">
    <property type="entry name" value="Thioredoxin-like_sf"/>
</dbReference>
<proteinExistence type="predicted"/>
<dbReference type="InterPro" id="IPR025392">
    <property type="entry name" value="DUF4124"/>
</dbReference>
<evidence type="ECO:0000259" key="4">
    <source>
        <dbReference type="Pfam" id="PF13511"/>
    </source>
</evidence>
<keyword evidence="2" id="KW-0732">Signal</keyword>
<dbReference type="InterPro" id="IPR002109">
    <property type="entry name" value="Glutaredoxin"/>
</dbReference>
<dbReference type="PROSITE" id="PS51354">
    <property type="entry name" value="GLUTAREDOXIN_2"/>
    <property type="match status" value="1"/>
</dbReference>
<evidence type="ECO:0000313" key="6">
    <source>
        <dbReference type="Proteomes" id="UP001180487"/>
    </source>
</evidence>
<dbReference type="CDD" id="cd02976">
    <property type="entry name" value="NrdH"/>
    <property type="match status" value="1"/>
</dbReference>
<reference evidence="5 6" key="1">
    <citation type="submission" date="2023-07" db="EMBL/GenBank/DDBJ databases">
        <title>Sorghum-associated microbial communities from plants grown in Nebraska, USA.</title>
        <authorList>
            <person name="Schachtman D."/>
        </authorList>
    </citation>
    <scope>NUCLEOTIDE SEQUENCE [LARGE SCALE GENOMIC DNA]</scope>
    <source>
        <strain evidence="5 6">BE313</strain>
    </source>
</reference>
<evidence type="ECO:0000313" key="5">
    <source>
        <dbReference type="EMBL" id="MDR7377915.1"/>
    </source>
</evidence>
<feature type="signal peptide" evidence="2">
    <location>
        <begin position="1"/>
        <end position="24"/>
    </location>
</feature>
<organism evidence="5 6">
    <name type="scientific">Rhodoferax ferrireducens</name>
    <dbReference type="NCBI Taxonomy" id="192843"/>
    <lineage>
        <taxon>Bacteria</taxon>
        <taxon>Pseudomonadati</taxon>
        <taxon>Pseudomonadota</taxon>
        <taxon>Betaproteobacteria</taxon>
        <taxon>Burkholderiales</taxon>
        <taxon>Comamonadaceae</taxon>
        <taxon>Rhodoferax</taxon>
    </lineage>
</organism>
<dbReference type="RefSeq" id="WP_310373645.1">
    <property type="nucleotide sequence ID" value="NZ_JAVDXT010000002.1"/>
</dbReference>
<dbReference type="EMBL" id="JAVDXT010000002">
    <property type="protein sequence ID" value="MDR7377915.1"/>
    <property type="molecule type" value="Genomic_DNA"/>
</dbReference>
<feature type="domain" description="Glutaredoxin" evidence="3">
    <location>
        <begin position="81"/>
        <end position="130"/>
    </location>
</feature>
<dbReference type="Pfam" id="PF00462">
    <property type="entry name" value="Glutaredoxin"/>
    <property type="match status" value="1"/>
</dbReference>
<dbReference type="Pfam" id="PF13511">
    <property type="entry name" value="DUF4124"/>
    <property type="match status" value="1"/>
</dbReference>
<keyword evidence="6" id="KW-1185">Reference proteome</keyword>
<dbReference type="Proteomes" id="UP001180487">
    <property type="component" value="Unassembled WGS sequence"/>
</dbReference>
<dbReference type="PROSITE" id="PS51257">
    <property type="entry name" value="PROKAR_LIPOPROTEIN"/>
    <property type="match status" value="1"/>
</dbReference>
<gene>
    <name evidence="5" type="ORF">J2X19_002594</name>
</gene>
<accession>A0ABU2C993</accession>
<protein>
    <submittedName>
        <fullName evidence="5">Glutaredoxin</fullName>
    </submittedName>
</protein>
<dbReference type="Gene3D" id="3.40.30.10">
    <property type="entry name" value="Glutaredoxin"/>
    <property type="match status" value="1"/>
</dbReference>
<feature type="domain" description="DUF4124" evidence="4">
    <location>
        <begin position="15"/>
        <end position="66"/>
    </location>
</feature>